<keyword evidence="3" id="KW-0732">Signal</keyword>
<reference evidence="8" key="1">
    <citation type="journal article" date="2017" name="Nat. Commun.">
        <title>The North American bullfrog draft genome provides insight into hormonal regulation of long noncoding RNA.</title>
        <authorList>
            <person name="Hammond S.A."/>
            <person name="Warren R.L."/>
            <person name="Vandervalk B.P."/>
            <person name="Kucuk E."/>
            <person name="Khan H."/>
            <person name="Gibb E.A."/>
            <person name="Pandoh P."/>
            <person name="Kirk H."/>
            <person name="Zhao Y."/>
            <person name="Jones M."/>
            <person name="Mungall A.J."/>
            <person name="Coope R."/>
            <person name="Pleasance S."/>
            <person name="Moore R.A."/>
            <person name="Holt R.A."/>
            <person name="Round J.M."/>
            <person name="Ohora S."/>
            <person name="Walle B.V."/>
            <person name="Veldhoen N."/>
            <person name="Helbing C.C."/>
            <person name="Birol I."/>
        </authorList>
    </citation>
    <scope>NUCLEOTIDE SEQUENCE [LARGE SCALE GENOMIC DNA]</scope>
</reference>
<accession>A0A2G9Q4T6</accession>
<gene>
    <name evidence="7" type="ORF">AB205_0077900</name>
</gene>
<dbReference type="PROSITE" id="PS00682">
    <property type="entry name" value="ZP_1"/>
    <property type="match status" value="1"/>
</dbReference>
<name>A0A2G9Q4T6_AQUCT</name>
<dbReference type="PROSITE" id="PS51034">
    <property type="entry name" value="ZP_2"/>
    <property type="match status" value="1"/>
</dbReference>
<keyword evidence="4" id="KW-1015">Disulfide bond</keyword>
<dbReference type="Pfam" id="PF00100">
    <property type="entry name" value="Zona_pellucida"/>
    <property type="match status" value="1"/>
</dbReference>
<dbReference type="InterPro" id="IPR055355">
    <property type="entry name" value="ZP-C"/>
</dbReference>
<dbReference type="PANTHER" id="PTHR14002:SF49">
    <property type="entry name" value="PANCREATIC SECRETORY GRANULE MEMBRANE MAJOR GLYCOPROTEIN GP2-LIKE"/>
    <property type="match status" value="1"/>
</dbReference>
<dbReference type="EMBL" id="KZ369043">
    <property type="protein sequence ID" value="PIO10629.1"/>
    <property type="molecule type" value="Genomic_DNA"/>
</dbReference>
<evidence type="ECO:0000259" key="6">
    <source>
        <dbReference type="PROSITE" id="PS51034"/>
    </source>
</evidence>
<dbReference type="InterPro" id="IPR001507">
    <property type="entry name" value="ZP_dom"/>
</dbReference>
<dbReference type="InterPro" id="IPR017977">
    <property type="entry name" value="ZP_dom_CS"/>
</dbReference>
<evidence type="ECO:0000256" key="1">
    <source>
        <dbReference type="ARBA" id="ARBA00004613"/>
    </source>
</evidence>
<dbReference type="InterPro" id="IPR042235">
    <property type="entry name" value="ZP-C_dom"/>
</dbReference>
<protein>
    <recommendedName>
        <fullName evidence="6">ZP domain-containing protein</fullName>
    </recommendedName>
</protein>
<dbReference type="GO" id="GO:0005576">
    <property type="term" value="C:extracellular region"/>
    <property type="evidence" value="ECO:0007669"/>
    <property type="project" value="UniProtKB-SubCell"/>
</dbReference>
<dbReference type="Proteomes" id="UP000228934">
    <property type="component" value="Unassembled WGS sequence"/>
</dbReference>
<evidence type="ECO:0000313" key="7">
    <source>
        <dbReference type="EMBL" id="PIO10629.1"/>
    </source>
</evidence>
<dbReference type="Gene3D" id="2.60.40.4100">
    <property type="entry name" value="Zona pellucida, ZP-C domain"/>
    <property type="match status" value="1"/>
</dbReference>
<dbReference type="AlphaFoldDB" id="A0A2G9Q4T6"/>
<sequence>TVYLSGVNGTGSYPVTMAAYKNPSFTEPYQNDESVVVGTNIYVGIFVTGADGNQYVVRIETCVASPTDNRSDINAFYLIKDGCIQGTVATTVLDNSKALEAGFSISSFQFQNQANVNLFCDVRLCDKTTETCSGVSDQYIFSDKRLRLFGSNKALRKVPMGIR</sequence>
<keyword evidence="2" id="KW-0964">Secreted</keyword>
<evidence type="ECO:0000256" key="2">
    <source>
        <dbReference type="ARBA" id="ARBA00022525"/>
    </source>
</evidence>
<keyword evidence="5" id="KW-0325">Glycoprotein</keyword>
<feature type="non-terminal residue" evidence="7">
    <location>
        <position position="1"/>
    </location>
</feature>
<evidence type="ECO:0000313" key="8">
    <source>
        <dbReference type="Proteomes" id="UP000228934"/>
    </source>
</evidence>
<dbReference type="PANTHER" id="PTHR14002">
    <property type="entry name" value="ENDOGLIN/TGF-BETA RECEPTOR TYPE III"/>
    <property type="match status" value="1"/>
</dbReference>
<keyword evidence="8" id="KW-1185">Reference proteome</keyword>
<proteinExistence type="predicted"/>
<feature type="domain" description="ZP" evidence="6">
    <location>
        <begin position="1"/>
        <end position="139"/>
    </location>
</feature>
<evidence type="ECO:0000256" key="4">
    <source>
        <dbReference type="ARBA" id="ARBA00023157"/>
    </source>
</evidence>
<comment type="subcellular location">
    <subcellularLocation>
        <location evidence="1">Secreted</location>
    </subcellularLocation>
</comment>
<organism evidence="7 8">
    <name type="scientific">Aquarana catesbeiana</name>
    <name type="common">American bullfrog</name>
    <name type="synonym">Rana catesbeiana</name>
    <dbReference type="NCBI Taxonomy" id="8400"/>
    <lineage>
        <taxon>Eukaryota</taxon>
        <taxon>Metazoa</taxon>
        <taxon>Chordata</taxon>
        <taxon>Craniata</taxon>
        <taxon>Vertebrata</taxon>
        <taxon>Euteleostomi</taxon>
        <taxon>Amphibia</taxon>
        <taxon>Batrachia</taxon>
        <taxon>Anura</taxon>
        <taxon>Neobatrachia</taxon>
        <taxon>Ranoidea</taxon>
        <taxon>Ranidae</taxon>
        <taxon>Aquarana</taxon>
    </lineage>
</organism>
<evidence type="ECO:0000256" key="3">
    <source>
        <dbReference type="ARBA" id="ARBA00022729"/>
    </source>
</evidence>
<evidence type="ECO:0000256" key="5">
    <source>
        <dbReference type="ARBA" id="ARBA00023180"/>
    </source>
</evidence>
<dbReference type="OrthoDB" id="9987373at2759"/>